<organism evidence="2 3">
    <name type="scientific">Devosia insulae DS-56</name>
    <dbReference type="NCBI Taxonomy" id="1116389"/>
    <lineage>
        <taxon>Bacteria</taxon>
        <taxon>Pseudomonadati</taxon>
        <taxon>Pseudomonadota</taxon>
        <taxon>Alphaproteobacteria</taxon>
        <taxon>Hyphomicrobiales</taxon>
        <taxon>Devosiaceae</taxon>
        <taxon>Devosia</taxon>
    </lineage>
</organism>
<dbReference type="Gene3D" id="3.90.25.10">
    <property type="entry name" value="UDP-galactose 4-epimerase, domain 1"/>
    <property type="match status" value="1"/>
</dbReference>
<dbReference type="Proteomes" id="UP000095463">
    <property type="component" value="Unassembled WGS sequence"/>
</dbReference>
<dbReference type="Gene3D" id="3.40.50.720">
    <property type="entry name" value="NAD(P)-binding Rossmann-like Domain"/>
    <property type="match status" value="1"/>
</dbReference>
<protein>
    <recommendedName>
        <fullName evidence="1">NAD(P)-binding domain-containing protein</fullName>
    </recommendedName>
</protein>
<sequence>MVLGATGKSGRRLVPLLREQEVKVRAASRRGIAGTAYFDWDKPDTFEAALAGVDAVYLTPPELVVDPTGHTGPFLAAAAQAGVERVVAVTSMGVAFPNEGPGTGRYELEQQVMASGLEWTILRPSGFNQNFSEDFFLPGILGADMIATATGDGAVGFVDAEDIAAAAAAALLDEGHTGKIYDVTGPEAMSFAEAAAIIGQAAGRSIAHRQITGEEFTQLLVGAGLAPDYAAIVVGNQLAIRDGFGSAISDTVPRLTGRPARTFADYAAKAAPSWARPIPSA</sequence>
<keyword evidence="3" id="KW-1185">Reference proteome</keyword>
<dbReference type="EMBL" id="LAJE02000158">
    <property type="protein sequence ID" value="OEO31483.1"/>
    <property type="molecule type" value="Genomic_DNA"/>
</dbReference>
<feature type="domain" description="NAD(P)-binding" evidence="1">
    <location>
        <begin position="4"/>
        <end position="172"/>
    </location>
</feature>
<gene>
    <name evidence="2" type="ORF">VW23_016220</name>
</gene>
<dbReference type="Pfam" id="PF13460">
    <property type="entry name" value="NAD_binding_10"/>
    <property type="match status" value="1"/>
</dbReference>
<evidence type="ECO:0000259" key="1">
    <source>
        <dbReference type="Pfam" id="PF13460"/>
    </source>
</evidence>
<reference evidence="2 3" key="1">
    <citation type="journal article" date="2015" name="Genome Announc.">
        <title>Genome Assemblies of Three Soil-Associated Devosia species: D. insulae, D. limi, and D. soli.</title>
        <authorList>
            <person name="Hassan Y.I."/>
            <person name="Lepp D."/>
            <person name="Zhou T."/>
        </authorList>
    </citation>
    <scope>NUCLEOTIDE SEQUENCE [LARGE SCALE GENOMIC DNA]</scope>
    <source>
        <strain evidence="2 3">DS-56</strain>
    </source>
</reference>
<dbReference type="InterPro" id="IPR036291">
    <property type="entry name" value="NAD(P)-bd_dom_sf"/>
</dbReference>
<dbReference type="PANTHER" id="PTHR43162">
    <property type="match status" value="1"/>
</dbReference>
<evidence type="ECO:0000313" key="3">
    <source>
        <dbReference type="Proteomes" id="UP000095463"/>
    </source>
</evidence>
<dbReference type="AlphaFoldDB" id="A0A1E5XSD6"/>
<name>A0A1E5XSD6_9HYPH</name>
<dbReference type="PANTHER" id="PTHR43162:SF1">
    <property type="entry name" value="PRESTALK A DIFFERENTIATION PROTEIN A"/>
    <property type="match status" value="1"/>
</dbReference>
<dbReference type="InterPro" id="IPR016040">
    <property type="entry name" value="NAD(P)-bd_dom"/>
</dbReference>
<accession>A0A1E5XSD6</accession>
<evidence type="ECO:0000313" key="2">
    <source>
        <dbReference type="EMBL" id="OEO31483.1"/>
    </source>
</evidence>
<dbReference type="SUPFAM" id="SSF51735">
    <property type="entry name" value="NAD(P)-binding Rossmann-fold domains"/>
    <property type="match status" value="1"/>
</dbReference>
<proteinExistence type="predicted"/>
<dbReference type="InterPro" id="IPR051604">
    <property type="entry name" value="Ergot_Alk_Oxidoreductase"/>
</dbReference>
<comment type="caution">
    <text evidence="2">The sequence shown here is derived from an EMBL/GenBank/DDBJ whole genome shotgun (WGS) entry which is preliminary data.</text>
</comment>